<comment type="caution">
    <text evidence="2">The sequence shown here is derived from an EMBL/GenBank/DDBJ whole genome shotgun (WGS) entry which is preliminary data.</text>
</comment>
<keyword evidence="1" id="KW-0812">Transmembrane</keyword>
<name>A0A4R7TFL3_9ACTN</name>
<evidence type="ECO:0000313" key="2">
    <source>
        <dbReference type="EMBL" id="TDU91052.1"/>
    </source>
</evidence>
<keyword evidence="3" id="KW-1185">Reference proteome</keyword>
<dbReference type="OrthoDB" id="3697516at2"/>
<dbReference type="RefSeq" id="WP_133980852.1">
    <property type="nucleotide sequence ID" value="NZ_SOCE01000001.1"/>
</dbReference>
<feature type="transmembrane region" description="Helical" evidence="1">
    <location>
        <begin position="68"/>
        <end position="86"/>
    </location>
</feature>
<evidence type="ECO:0000313" key="3">
    <source>
        <dbReference type="Proteomes" id="UP000295151"/>
    </source>
</evidence>
<organism evidence="2 3">
    <name type="scientific">Kribbella voronezhensis</name>
    <dbReference type="NCBI Taxonomy" id="2512212"/>
    <lineage>
        <taxon>Bacteria</taxon>
        <taxon>Bacillati</taxon>
        <taxon>Actinomycetota</taxon>
        <taxon>Actinomycetes</taxon>
        <taxon>Propionibacteriales</taxon>
        <taxon>Kribbellaceae</taxon>
        <taxon>Kribbella</taxon>
    </lineage>
</organism>
<dbReference type="EMBL" id="SOCE01000001">
    <property type="protein sequence ID" value="TDU91052.1"/>
    <property type="molecule type" value="Genomic_DNA"/>
</dbReference>
<keyword evidence="1" id="KW-0472">Membrane</keyword>
<proteinExistence type="predicted"/>
<evidence type="ECO:0000256" key="1">
    <source>
        <dbReference type="SAM" id="Phobius"/>
    </source>
</evidence>
<protein>
    <submittedName>
        <fullName evidence="2">Uncharacterized protein</fullName>
    </submittedName>
</protein>
<accession>A0A4R7TFL3</accession>
<feature type="transmembrane region" description="Helical" evidence="1">
    <location>
        <begin position="41"/>
        <end position="61"/>
    </location>
</feature>
<keyword evidence="1" id="KW-1133">Transmembrane helix</keyword>
<reference evidence="2 3" key="1">
    <citation type="submission" date="2019-03" db="EMBL/GenBank/DDBJ databases">
        <title>Genomic Encyclopedia of Type Strains, Phase III (KMG-III): the genomes of soil and plant-associated and newly described type strains.</title>
        <authorList>
            <person name="Whitman W."/>
        </authorList>
    </citation>
    <scope>NUCLEOTIDE SEQUENCE [LARGE SCALE GENOMIC DNA]</scope>
    <source>
        <strain evidence="2 3">VKM Ac-2575</strain>
    </source>
</reference>
<dbReference type="Proteomes" id="UP000295151">
    <property type="component" value="Unassembled WGS sequence"/>
</dbReference>
<sequence length="128" mass="13427">MKSLVVLRVVAVTHAIALCLQPVLAGSYLNGAGAAMRMHEPIGLAAVFLCLGQLLIATIWWRTGGRALAVGLTAAMLAGEVLQVTMGYTRNLLLHIPVGITLVGTGIAVAVWTCRPATRVRRTEKAAA</sequence>
<dbReference type="AlphaFoldDB" id="A0A4R7TFL3"/>
<gene>
    <name evidence="2" type="ORF">EV138_4653</name>
</gene>
<feature type="transmembrane region" description="Helical" evidence="1">
    <location>
        <begin position="92"/>
        <end position="112"/>
    </location>
</feature>